<dbReference type="EMBL" id="LQOG01000020">
    <property type="protein sequence ID" value="KXT60799.1"/>
    <property type="molecule type" value="Genomic_DNA"/>
</dbReference>
<dbReference type="PATRIC" id="fig|1303.76.peg.658"/>
<reference evidence="1 2" key="1">
    <citation type="submission" date="2016-01" db="EMBL/GenBank/DDBJ databases">
        <title>Highly variable Streptococcus oralis are common among viridans streptococci isolated from primates.</title>
        <authorList>
            <person name="Denapaite D."/>
            <person name="Rieger M."/>
            <person name="Koendgen S."/>
            <person name="Brueckner R."/>
            <person name="Ochigava I."/>
            <person name="Kappeler P."/>
            <person name="Maetz-Rensing K."/>
            <person name="Leendertz F."/>
            <person name="Hakenbeck R."/>
        </authorList>
    </citation>
    <scope>NUCLEOTIDE SEQUENCE [LARGE SCALE GENOMIC DNA]</scope>
    <source>
        <strain evidence="1 2">DD05</strain>
    </source>
</reference>
<proteinExistence type="predicted"/>
<dbReference type="RefSeq" id="WP_061417061.1">
    <property type="nucleotide sequence ID" value="NZ_KQ969037.1"/>
</dbReference>
<sequence>MEIKEISYQDRLPKNMVSKFNYFVKDFLKEYPDQLDKMDFDDVVTIKKEYEGDLEVYFVEFMLCKKGKGGFFSLAEKDNKLFVSCNDELWGTVILE</sequence>
<dbReference type="Proteomes" id="UP000070541">
    <property type="component" value="Unassembled WGS sequence"/>
</dbReference>
<comment type="caution">
    <text evidence="1">The sequence shown here is derived from an EMBL/GenBank/DDBJ whole genome shotgun (WGS) entry which is preliminary data.</text>
</comment>
<accession>A0A139MB53</accession>
<gene>
    <name evidence="1" type="ORF">SORDD05_00626</name>
</gene>
<organism evidence="1 2">
    <name type="scientific">Streptococcus oralis</name>
    <dbReference type="NCBI Taxonomy" id="1303"/>
    <lineage>
        <taxon>Bacteria</taxon>
        <taxon>Bacillati</taxon>
        <taxon>Bacillota</taxon>
        <taxon>Bacilli</taxon>
        <taxon>Lactobacillales</taxon>
        <taxon>Streptococcaceae</taxon>
        <taxon>Streptococcus</taxon>
    </lineage>
</organism>
<dbReference type="AlphaFoldDB" id="A0A139MB53"/>
<name>A0A139MB53_STROR</name>
<evidence type="ECO:0000313" key="2">
    <source>
        <dbReference type="Proteomes" id="UP000070541"/>
    </source>
</evidence>
<evidence type="ECO:0000313" key="1">
    <source>
        <dbReference type="EMBL" id="KXT60799.1"/>
    </source>
</evidence>
<protein>
    <submittedName>
        <fullName evidence="1">Uncharacterized protein</fullName>
    </submittedName>
</protein>